<dbReference type="InterPro" id="IPR016161">
    <property type="entry name" value="Ald_DH/histidinol_DH"/>
</dbReference>
<dbReference type="Gene3D" id="3.40.309.10">
    <property type="entry name" value="Aldehyde Dehydrogenase, Chain A, domain 2"/>
    <property type="match status" value="1"/>
</dbReference>
<reference evidence="6" key="1">
    <citation type="journal article" date="2019" name="Int. J. Syst. Evol. Microbiol.">
        <title>The Global Catalogue of Microorganisms (GCM) 10K type strain sequencing project: providing services to taxonomists for standard genome sequencing and annotation.</title>
        <authorList>
            <consortium name="The Broad Institute Genomics Platform"/>
            <consortium name="The Broad Institute Genome Sequencing Center for Infectious Disease"/>
            <person name="Wu L."/>
            <person name="Ma J."/>
        </authorList>
    </citation>
    <scope>NUCLEOTIDE SEQUENCE [LARGE SCALE GENOMIC DNA]</scope>
    <source>
        <strain evidence="6">JCM 8201</strain>
    </source>
</reference>
<dbReference type="Pfam" id="PF00171">
    <property type="entry name" value="Aldedh"/>
    <property type="match status" value="1"/>
</dbReference>
<dbReference type="EMBL" id="BAAATZ010000029">
    <property type="protein sequence ID" value="GAA2734206.1"/>
    <property type="molecule type" value="Genomic_DNA"/>
</dbReference>
<protein>
    <submittedName>
        <fullName evidence="5">Aldehyde dehydrogenase family protein</fullName>
    </submittedName>
</protein>
<dbReference type="InterPro" id="IPR029510">
    <property type="entry name" value="Ald_DH_CS_GLU"/>
</dbReference>
<name>A0ABP6H1N9_9ACTN</name>
<feature type="active site" evidence="2">
    <location>
        <position position="265"/>
    </location>
</feature>
<gene>
    <name evidence="5" type="ORF">GCM10010439_56030</name>
</gene>
<sequence>MPVPHPAAPAFLDGRPKRLLIGGEWTEAASGRTFPSVNPSDGEVIAELAEAGARDADRAVAAAREAFEGPWRRMKPRERQTLLLAFADAVDEHYDELRLLEALDMGSPIGRPRSGKTPAWEAEVLRYFAGWATKIHGETLPNSVPGSVFSYTLKEPVGVVAAIVPWNRPVSNAVWKIAPVLATGCTMVLKPAEEASLAAVRLGELLAEAGVPDGVVNILTGFGEQAGAALVEHPGVDKVAFTGSTAVGQQIVRASADNLKRLSLELGGKSPDVVFADADLSRAIPGAAWGVFSNSGQICCAGTRVYVERPVYDEFVEGISKFAEDLKVGDSLDPKTKIGPLVSAEQLERVTGYLELGRQEGARAAAGGRRLEDGGLANGYFVAPTVLVDVQDTMRVAREEIFGPVACVLPFDTLEEAAARSNDTPYGLSGGVWTRDVGKAHRMARELRTGTVWVNTMLLFDPAVPFGGNKMSGWGREMGQNALDEYLDVKSVWIDTD</sequence>
<dbReference type="InterPro" id="IPR016162">
    <property type="entry name" value="Ald_DH_N"/>
</dbReference>
<dbReference type="Gene3D" id="3.40.605.10">
    <property type="entry name" value="Aldehyde Dehydrogenase, Chain A, domain 1"/>
    <property type="match status" value="1"/>
</dbReference>
<organism evidence="5 6">
    <name type="scientific">Actinocorallia aurantiaca</name>
    <dbReference type="NCBI Taxonomy" id="46204"/>
    <lineage>
        <taxon>Bacteria</taxon>
        <taxon>Bacillati</taxon>
        <taxon>Actinomycetota</taxon>
        <taxon>Actinomycetes</taxon>
        <taxon>Streptosporangiales</taxon>
        <taxon>Thermomonosporaceae</taxon>
        <taxon>Actinocorallia</taxon>
    </lineage>
</organism>
<evidence type="ECO:0000256" key="3">
    <source>
        <dbReference type="RuleBase" id="RU003345"/>
    </source>
</evidence>
<dbReference type="PROSITE" id="PS00070">
    <property type="entry name" value="ALDEHYDE_DEHYDR_CYS"/>
    <property type="match status" value="1"/>
</dbReference>
<dbReference type="InterPro" id="IPR015590">
    <property type="entry name" value="Aldehyde_DH_dom"/>
</dbReference>
<dbReference type="InterPro" id="IPR016160">
    <property type="entry name" value="Ald_DH_CS_CYS"/>
</dbReference>
<comment type="caution">
    <text evidence="5">The sequence shown here is derived from an EMBL/GenBank/DDBJ whole genome shotgun (WGS) entry which is preliminary data.</text>
</comment>
<feature type="domain" description="Aldehyde dehydrogenase" evidence="4">
    <location>
        <begin position="25"/>
        <end position="492"/>
    </location>
</feature>
<evidence type="ECO:0000259" key="4">
    <source>
        <dbReference type="Pfam" id="PF00171"/>
    </source>
</evidence>
<dbReference type="RefSeq" id="WP_344454567.1">
    <property type="nucleotide sequence ID" value="NZ_BAAATZ010000029.1"/>
</dbReference>
<dbReference type="SUPFAM" id="SSF53720">
    <property type="entry name" value="ALDH-like"/>
    <property type="match status" value="1"/>
</dbReference>
<evidence type="ECO:0000313" key="5">
    <source>
        <dbReference type="EMBL" id="GAA2734206.1"/>
    </source>
</evidence>
<evidence type="ECO:0000256" key="2">
    <source>
        <dbReference type="PROSITE-ProRule" id="PRU10007"/>
    </source>
</evidence>
<dbReference type="InterPro" id="IPR016163">
    <property type="entry name" value="Ald_DH_C"/>
</dbReference>
<dbReference type="PROSITE" id="PS00687">
    <property type="entry name" value="ALDEHYDE_DEHYDR_GLU"/>
    <property type="match status" value="1"/>
</dbReference>
<accession>A0ABP6H1N9</accession>
<dbReference type="PANTHER" id="PTHR11699">
    <property type="entry name" value="ALDEHYDE DEHYDROGENASE-RELATED"/>
    <property type="match status" value="1"/>
</dbReference>
<evidence type="ECO:0000256" key="1">
    <source>
        <dbReference type="ARBA" id="ARBA00023002"/>
    </source>
</evidence>
<keyword evidence="6" id="KW-1185">Reference proteome</keyword>
<evidence type="ECO:0000313" key="6">
    <source>
        <dbReference type="Proteomes" id="UP001501842"/>
    </source>
</evidence>
<keyword evidence="1 3" id="KW-0560">Oxidoreductase</keyword>
<dbReference type="Proteomes" id="UP001501842">
    <property type="component" value="Unassembled WGS sequence"/>
</dbReference>
<proteinExistence type="inferred from homology"/>
<comment type="similarity">
    <text evidence="3">Belongs to the aldehyde dehydrogenase family.</text>
</comment>